<evidence type="ECO:0000313" key="3">
    <source>
        <dbReference type="EMBL" id="CAD7444232.1"/>
    </source>
</evidence>
<keyword evidence="2" id="KW-0812">Transmembrane</keyword>
<sequence length="105" mass="11352">MSVAWVEDNGSSGRHLGRTMVAGEDILGRKSKVEIVFFVLLACVALVNMVDTRCVSKRSFLLGKEIAQEYCEVPNRGASSSKERNSAADPPEHVQGPAGLGSREF</sequence>
<organism evidence="3">
    <name type="scientific">Timema bartmani</name>
    <dbReference type="NCBI Taxonomy" id="61472"/>
    <lineage>
        <taxon>Eukaryota</taxon>
        <taxon>Metazoa</taxon>
        <taxon>Ecdysozoa</taxon>
        <taxon>Arthropoda</taxon>
        <taxon>Hexapoda</taxon>
        <taxon>Insecta</taxon>
        <taxon>Pterygota</taxon>
        <taxon>Neoptera</taxon>
        <taxon>Polyneoptera</taxon>
        <taxon>Phasmatodea</taxon>
        <taxon>Timematodea</taxon>
        <taxon>Timematoidea</taxon>
        <taxon>Timematidae</taxon>
        <taxon>Timema</taxon>
    </lineage>
</organism>
<feature type="region of interest" description="Disordered" evidence="1">
    <location>
        <begin position="74"/>
        <end position="105"/>
    </location>
</feature>
<protein>
    <submittedName>
        <fullName evidence="3">Uncharacterized protein</fullName>
    </submittedName>
</protein>
<evidence type="ECO:0000256" key="2">
    <source>
        <dbReference type="SAM" id="Phobius"/>
    </source>
</evidence>
<dbReference type="EMBL" id="OD566557">
    <property type="protein sequence ID" value="CAD7444232.1"/>
    <property type="molecule type" value="Genomic_DNA"/>
</dbReference>
<reference evidence="3" key="1">
    <citation type="submission" date="2020-11" db="EMBL/GenBank/DDBJ databases">
        <authorList>
            <person name="Tran Van P."/>
        </authorList>
    </citation>
    <scope>NUCLEOTIDE SEQUENCE</scope>
</reference>
<dbReference type="AlphaFoldDB" id="A0A7R9I1R9"/>
<feature type="transmembrane region" description="Helical" evidence="2">
    <location>
        <begin position="33"/>
        <end position="50"/>
    </location>
</feature>
<accession>A0A7R9I1R9</accession>
<feature type="compositionally biased region" description="Basic and acidic residues" evidence="1">
    <location>
        <begin position="81"/>
        <end position="92"/>
    </location>
</feature>
<gene>
    <name evidence="3" type="ORF">TBIB3V08_LOCUS6615</name>
</gene>
<evidence type="ECO:0000256" key="1">
    <source>
        <dbReference type="SAM" id="MobiDB-lite"/>
    </source>
</evidence>
<keyword evidence="2" id="KW-1133">Transmembrane helix</keyword>
<keyword evidence="2" id="KW-0472">Membrane</keyword>
<proteinExistence type="predicted"/>
<name>A0A7R9I1R9_9NEOP</name>